<sequence>MAKKRITFEEIFKQNELRIYYQSHNMNIDPHQEFFNQGLVRTWSFLWRTRPDTGPMATYFNHIIRNRLIDLMFNKNRD</sequence>
<dbReference type="OrthoDB" id="2973299at2"/>
<dbReference type="RefSeq" id="WP_135110817.1">
    <property type="nucleotide sequence ID" value="NZ_SRHY01000029.1"/>
</dbReference>
<protein>
    <recommendedName>
        <fullName evidence="3">RNA polymerase sigma-70 region 2 domain-containing protein</fullName>
    </recommendedName>
</protein>
<dbReference type="EMBL" id="SRHY01000029">
    <property type="protein sequence ID" value="TFJ92115.1"/>
    <property type="molecule type" value="Genomic_DNA"/>
</dbReference>
<evidence type="ECO:0000313" key="2">
    <source>
        <dbReference type="Proteomes" id="UP000298484"/>
    </source>
</evidence>
<proteinExistence type="predicted"/>
<gene>
    <name evidence="1" type="ORF">E4U82_14125</name>
</gene>
<organism evidence="1 2">
    <name type="scientific">Lentibacillus salicampi</name>
    <dbReference type="NCBI Taxonomy" id="175306"/>
    <lineage>
        <taxon>Bacteria</taxon>
        <taxon>Bacillati</taxon>
        <taxon>Bacillota</taxon>
        <taxon>Bacilli</taxon>
        <taxon>Bacillales</taxon>
        <taxon>Bacillaceae</taxon>
        <taxon>Lentibacillus</taxon>
    </lineage>
</organism>
<comment type="caution">
    <text evidence="1">The sequence shown here is derived from an EMBL/GenBank/DDBJ whole genome shotgun (WGS) entry which is preliminary data.</text>
</comment>
<evidence type="ECO:0000313" key="1">
    <source>
        <dbReference type="EMBL" id="TFJ92115.1"/>
    </source>
</evidence>
<evidence type="ECO:0008006" key="3">
    <source>
        <dbReference type="Google" id="ProtNLM"/>
    </source>
</evidence>
<reference evidence="1 2" key="1">
    <citation type="submission" date="2019-03" db="EMBL/GenBank/DDBJ databases">
        <title>Genome sequence of Lentibacillus salicampi ATCC BAA-719.</title>
        <authorList>
            <person name="Maclea K.S."/>
            <person name="Simoes Junior M."/>
        </authorList>
    </citation>
    <scope>NUCLEOTIDE SEQUENCE [LARGE SCALE GENOMIC DNA]</scope>
    <source>
        <strain evidence="1 2">ATCC BAA-719</strain>
    </source>
</reference>
<keyword evidence="2" id="KW-1185">Reference proteome</keyword>
<dbReference type="AlphaFoldDB" id="A0A4Y9A9G6"/>
<name>A0A4Y9A9G6_9BACI</name>
<accession>A0A4Y9A9G6</accession>
<dbReference type="Proteomes" id="UP000298484">
    <property type="component" value="Unassembled WGS sequence"/>
</dbReference>